<sequence>MDNDAYTAPRPVAFDPATRDLGVLVGFDGSKQSFLALHYGALAAQRSGRVLTVVSAFSVPARIYTTLAAVPEKSEAEAAVAAAKKVLLEAREYLQHYPGKVIYRTERGDAAGVLVDLSTVAELAVVGARGRGGFLGRVLGSVSTALPAHAHCPTVVVTRQYEVNESEGAERFTAGRDRRPVVVGIDLSAPSRVAVLQAAQSALNRGVTLHMLLALPSLEGWLDWYPELDSTDEGVTDRRKTQLEKSLEEEIRWVKTHFPALDVTAAVKPGDPVALLAKRTREAQLTVVGTRGRGGFTGALMGSVSRGVLLRAAGPVMVVPDLQDKRLQDQPATSR</sequence>
<reference evidence="4" key="1">
    <citation type="submission" date="2015-12" db="EMBL/GenBank/DDBJ databases">
        <authorList>
            <person name="Nair G.R."/>
            <person name="Kaur G."/>
            <person name="Mayilraj S."/>
        </authorList>
    </citation>
    <scope>NUCLEOTIDE SEQUENCE [LARGE SCALE GENOMIC DNA]</scope>
    <source>
        <strain evidence="4">CD08_7</strain>
    </source>
</reference>
<dbReference type="SUPFAM" id="SSF52402">
    <property type="entry name" value="Adenine nucleotide alpha hydrolases-like"/>
    <property type="match status" value="2"/>
</dbReference>
<organism evidence="3 4">
    <name type="scientific">Nesterenkonia jeotgali</name>
    <dbReference type="NCBI Taxonomy" id="317018"/>
    <lineage>
        <taxon>Bacteria</taxon>
        <taxon>Bacillati</taxon>
        <taxon>Actinomycetota</taxon>
        <taxon>Actinomycetes</taxon>
        <taxon>Micrococcales</taxon>
        <taxon>Micrococcaceae</taxon>
        <taxon>Nesterenkonia</taxon>
    </lineage>
</organism>
<gene>
    <name evidence="3" type="ORF">AVL63_05775</name>
</gene>
<evidence type="ECO:0000313" key="4">
    <source>
        <dbReference type="Proteomes" id="UP000054023"/>
    </source>
</evidence>
<dbReference type="PANTHER" id="PTHR46553">
    <property type="entry name" value="ADENINE NUCLEOTIDE ALPHA HYDROLASES-LIKE SUPERFAMILY PROTEIN"/>
    <property type="match status" value="1"/>
</dbReference>
<dbReference type="EMBL" id="LQBM01000004">
    <property type="protein sequence ID" value="KUG58008.1"/>
    <property type="molecule type" value="Genomic_DNA"/>
</dbReference>
<dbReference type="InterPro" id="IPR006015">
    <property type="entry name" value="Universal_stress_UspA"/>
</dbReference>
<feature type="domain" description="UspA" evidence="2">
    <location>
        <begin position="23"/>
        <end position="157"/>
    </location>
</feature>
<dbReference type="PRINTS" id="PR01438">
    <property type="entry name" value="UNVRSLSTRESS"/>
</dbReference>
<dbReference type="Gene3D" id="3.40.50.620">
    <property type="entry name" value="HUPs"/>
    <property type="match status" value="2"/>
</dbReference>
<dbReference type="Proteomes" id="UP000054023">
    <property type="component" value="Unassembled WGS sequence"/>
</dbReference>
<dbReference type="PANTHER" id="PTHR46553:SF3">
    <property type="entry name" value="ADENINE NUCLEOTIDE ALPHA HYDROLASES-LIKE SUPERFAMILY PROTEIN"/>
    <property type="match status" value="1"/>
</dbReference>
<evidence type="ECO:0000256" key="1">
    <source>
        <dbReference type="ARBA" id="ARBA00008791"/>
    </source>
</evidence>
<comment type="caution">
    <text evidence="3">The sequence shown here is derived from an EMBL/GenBank/DDBJ whole genome shotgun (WGS) entry which is preliminary data.</text>
</comment>
<dbReference type="InterPro" id="IPR014729">
    <property type="entry name" value="Rossmann-like_a/b/a_fold"/>
</dbReference>
<dbReference type="OrthoDB" id="267918at2"/>
<dbReference type="InterPro" id="IPR006016">
    <property type="entry name" value="UspA"/>
</dbReference>
<keyword evidence="4" id="KW-1185">Reference proteome</keyword>
<accession>A0A0W8IDL3</accession>
<dbReference type="RefSeq" id="WP_058889238.1">
    <property type="nucleotide sequence ID" value="NZ_LQBM01000004.1"/>
</dbReference>
<evidence type="ECO:0000313" key="3">
    <source>
        <dbReference type="EMBL" id="KUG58008.1"/>
    </source>
</evidence>
<dbReference type="Pfam" id="PF00582">
    <property type="entry name" value="Usp"/>
    <property type="match status" value="2"/>
</dbReference>
<feature type="domain" description="UspA" evidence="2">
    <location>
        <begin position="179"/>
        <end position="320"/>
    </location>
</feature>
<dbReference type="STRING" id="317018.AVL63_05775"/>
<protein>
    <recommendedName>
        <fullName evidence="2">UspA domain-containing protein</fullName>
    </recommendedName>
</protein>
<dbReference type="AlphaFoldDB" id="A0A0W8IDL3"/>
<proteinExistence type="inferred from homology"/>
<comment type="similarity">
    <text evidence="1">Belongs to the universal stress protein A family.</text>
</comment>
<evidence type="ECO:0000259" key="2">
    <source>
        <dbReference type="Pfam" id="PF00582"/>
    </source>
</evidence>
<name>A0A0W8IDL3_9MICC</name>